<dbReference type="PANTHER" id="PTHR45138:SF9">
    <property type="entry name" value="DIGUANYLATE CYCLASE DGCM-RELATED"/>
    <property type="match status" value="1"/>
</dbReference>
<dbReference type="PROSITE" id="PS50112">
    <property type="entry name" value="PAS"/>
    <property type="match status" value="1"/>
</dbReference>
<dbReference type="InterPro" id="IPR000160">
    <property type="entry name" value="GGDEF_dom"/>
</dbReference>
<dbReference type="SMART" id="SM00267">
    <property type="entry name" value="GGDEF"/>
    <property type="match status" value="1"/>
</dbReference>
<dbReference type="GO" id="GO:0052621">
    <property type="term" value="F:diguanylate cyclase activity"/>
    <property type="evidence" value="ECO:0007669"/>
    <property type="project" value="TreeGrafter"/>
</dbReference>
<dbReference type="RefSeq" id="WP_108142687.1">
    <property type="nucleotide sequence ID" value="NZ_QAXS01000051.1"/>
</dbReference>
<keyword evidence="1" id="KW-0472">Membrane</keyword>
<dbReference type="Pfam" id="PF00990">
    <property type="entry name" value="GGDEF"/>
    <property type="match status" value="1"/>
</dbReference>
<dbReference type="SUPFAM" id="SSF55785">
    <property type="entry name" value="PYP-like sensor domain (PAS domain)"/>
    <property type="match status" value="1"/>
</dbReference>
<dbReference type="EMBL" id="QAXS01000051">
    <property type="protein sequence ID" value="PTV93123.1"/>
    <property type="molecule type" value="Genomic_DNA"/>
</dbReference>
<organism evidence="5 6">
    <name type="scientific">Halanaerobium saccharolyticum</name>
    <dbReference type="NCBI Taxonomy" id="43595"/>
    <lineage>
        <taxon>Bacteria</taxon>
        <taxon>Bacillati</taxon>
        <taxon>Bacillota</taxon>
        <taxon>Clostridia</taxon>
        <taxon>Halanaerobiales</taxon>
        <taxon>Halanaerobiaceae</taxon>
        <taxon>Halanaerobium</taxon>
    </lineage>
</organism>
<dbReference type="SMART" id="SM00091">
    <property type="entry name" value="PAS"/>
    <property type="match status" value="1"/>
</dbReference>
<sequence length="553" mass="64702">MRNLLFSINDLFNRKNLYLLVFFSGILLITGIYHFMVFHLITELFSVFVAFAIFMLAYYSRERINNNYLIILGIAFLYIGLFDLIHTLTYKGMGIFEYSRANLPTQIWLIARYLESLSILAAVGLVARRKAIKFKLVFKIYTFVSLIFVFSLLIGVFPDAFLEGSGLTNFKKLSEYFIAGVLLLSLVISFINRKKFDQNIYKLMLLTITITIISELSFTVYDSVYGIANIIGHILKFISFYLIFELMLKKIIVEPQEFIFRKLKLTTEKWNLAADAANLGLWELDLKNEQLNYDQNFIEMLGYKKDKLKINLKEFKKYLHPEDLKQTEEKLQNFIKSGENVINLEYRIKVKSGQYKWMSSTGQITKRSEEGEALKMIGIQQDINQKKQSQQQLEYLSFHDNLTDLYNRRYFENEMDRLNYSRKYPLSIIIGDLDNLKIVNDNLGHKMGDKYLKMVAQIFKKLLRSEDFAARIGGDEIAVILPETNAEEVENICSRIKEKCEQLKKEDADFRDLFQVSLGCHTLNNSEQDLNQAFQRADQKMYQNKRKNKSTVK</sequence>
<dbReference type="OrthoDB" id="9798833at2"/>
<dbReference type="NCBIfam" id="TIGR00229">
    <property type="entry name" value="sensory_box"/>
    <property type="match status" value="1"/>
</dbReference>
<feature type="transmembrane region" description="Helical" evidence="1">
    <location>
        <begin position="16"/>
        <end position="35"/>
    </location>
</feature>
<proteinExistence type="predicted"/>
<gene>
    <name evidence="5" type="ORF">C8C76_15112</name>
</gene>
<dbReference type="SUPFAM" id="SSF55073">
    <property type="entry name" value="Nucleotide cyclase"/>
    <property type="match status" value="1"/>
</dbReference>
<dbReference type="InterPro" id="IPR029787">
    <property type="entry name" value="Nucleotide_cyclase"/>
</dbReference>
<accession>A0A2T5RFL9</accession>
<dbReference type="Pfam" id="PF17159">
    <property type="entry name" value="MASE3"/>
    <property type="match status" value="1"/>
</dbReference>
<name>A0A2T5RFL9_9FIRM</name>
<feature type="transmembrane region" description="Helical" evidence="1">
    <location>
        <begin position="173"/>
        <end position="191"/>
    </location>
</feature>
<dbReference type="InterPro" id="IPR000700">
    <property type="entry name" value="PAS-assoc_C"/>
</dbReference>
<feature type="transmembrane region" description="Helical" evidence="1">
    <location>
        <begin position="203"/>
        <end position="221"/>
    </location>
</feature>
<feature type="transmembrane region" description="Helical" evidence="1">
    <location>
        <begin position="227"/>
        <end position="248"/>
    </location>
</feature>
<evidence type="ECO:0000259" key="2">
    <source>
        <dbReference type="PROSITE" id="PS50112"/>
    </source>
</evidence>
<evidence type="ECO:0000259" key="4">
    <source>
        <dbReference type="PROSITE" id="PS50887"/>
    </source>
</evidence>
<dbReference type="Pfam" id="PF08447">
    <property type="entry name" value="PAS_3"/>
    <property type="match status" value="1"/>
</dbReference>
<dbReference type="PROSITE" id="PS50113">
    <property type="entry name" value="PAC"/>
    <property type="match status" value="1"/>
</dbReference>
<feature type="domain" description="PAC" evidence="3">
    <location>
        <begin position="342"/>
        <end position="395"/>
    </location>
</feature>
<dbReference type="InterPro" id="IPR043128">
    <property type="entry name" value="Rev_trsase/Diguanyl_cyclase"/>
</dbReference>
<evidence type="ECO:0000256" key="1">
    <source>
        <dbReference type="SAM" id="Phobius"/>
    </source>
</evidence>
<dbReference type="InterPro" id="IPR013655">
    <property type="entry name" value="PAS_fold_3"/>
</dbReference>
<evidence type="ECO:0000313" key="5">
    <source>
        <dbReference type="EMBL" id="PTV93123.1"/>
    </source>
</evidence>
<dbReference type="CDD" id="cd00130">
    <property type="entry name" value="PAS"/>
    <property type="match status" value="1"/>
</dbReference>
<dbReference type="PROSITE" id="PS50887">
    <property type="entry name" value="GGDEF"/>
    <property type="match status" value="1"/>
</dbReference>
<reference evidence="5 6" key="1">
    <citation type="submission" date="2018-04" db="EMBL/GenBank/DDBJ databases">
        <title>Subsurface microbial communities from deep shales in Ohio and West Virginia, USA.</title>
        <authorList>
            <person name="Wrighton K."/>
        </authorList>
    </citation>
    <scope>NUCLEOTIDE SEQUENCE [LARGE SCALE GENOMIC DNA]</scope>
    <source>
        <strain evidence="5 6">WC1</strain>
    </source>
</reference>
<dbReference type="SMART" id="SM00086">
    <property type="entry name" value="PAC"/>
    <property type="match status" value="1"/>
</dbReference>
<feature type="transmembrane region" description="Helical" evidence="1">
    <location>
        <begin position="140"/>
        <end position="161"/>
    </location>
</feature>
<protein>
    <submittedName>
        <fullName evidence="5">PAS domain S-box-containing protein/diguanylate cyclase (GGDEF)-like protein</fullName>
    </submittedName>
</protein>
<dbReference type="CDD" id="cd01949">
    <property type="entry name" value="GGDEF"/>
    <property type="match status" value="1"/>
</dbReference>
<dbReference type="InterPro" id="IPR000014">
    <property type="entry name" value="PAS"/>
</dbReference>
<dbReference type="Gene3D" id="3.30.70.270">
    <property type="match status" value="1"/>
</dbReference>
<dbReference type="InterPro" id="IPR033425">
    <property type="entry name" value="MASE3"/>
</dbReference>
<keyword evidence="1" id="KW-0812">Transmembrane</keyword>
<evidence type="ECO:0000313" key="6">
    <source>
        <dbReference type="Proteomes" id="UP000244089"/>
    </source>
</evidence>
<dbReference type="AlphaFoldDB" id="A0A2T5RFL9"/>
<feature type="transmembrane region" description="Helical" evidence="1">
    <location>
        <begin position="68"/>
        <end position="87"/>
    </location>
</feature>
<dbReference type="Proteomes" id="UP000244089">
    <property type="component" value="Unassembled WGS sequence"/>
</dbReference>
<feature type="transmembrane region" description="Helical" evidence="1">
    <location>
        <begin position="41"/>
        <end position="59"/>
    </location>
</feature>
<dbReference type="InterPro" id="IPR035965">
    <property type="entry name" value="PAS-like_dom_sf"/>
</dbReference>
<dbReference type="FunFam" id="3.30.70.270:FF:000001">
    <property type="entry name" value="Diguanylate cyclase domain protein"/>
    <property type="match status" value="1"/>
</dbReference>
<feature type="transmembrane region" description="Helical" evidence="1">
    <location>
        <begin position="107"/>
        <end position="128"/>
    </location>
</feature>
<dbReference type="InterPro" id="IPR050469">
    <property type="entry name" value="Diguanylate_Cyclase"/>
</dbReference>
<dbReference type="InterPro" id="IPR001610">
    <property type="entry name" value="PAC"/>
</dbReference>
<comment type="caution">
    <text evidence="5">The sequence shown here is derived from an EMBL/GenBank/DDBJ whole genome shotgun (WGS) entry which is preliminary data.</text>
</comment>
<feature type="domain" description="PAS" evidence="2">
    <location>
        <begin position="266"/>
        <end position="338"/>
    </location>
</feature>
<keyword evidence="1" id="KW-1133">Transmembrane helix</keyword>
<evidence type="ECO:0000259" key="3">
    <source>
        <dbReference type="PROSITE" id="PS50113"/>
    </source>
</evidence>
<dbReference type="PANTHER" id="PTHR45138">
    <property type="entry name" value="REGULATORY COMPONENTS OF SENSORY TRANSDUCTION SYSTEM"/>
    <property type="match status" value="1"/>
</dbReference>
<dbReference type="Gene3D" id="3.30.450.20">
    <property type="entry name" value="PAS domain"/>
    <property type="match status" value="1"/>
</dbReference>
<feature type="domain" description="GGDEF" evidence="4">
    <location>
        <begin position="424"/>
        <end position="553"/>
    </location>
</feature>
<dbReference type="NCBIfam" id="TIGR00254">
    <property type="entry name" value="GGDEF"/>
    <property type="match status" value="1"/>
</dbReference>